<dbReference type="GO" id="GO:0004497">
    <property type="term" value="F:monooxygenase activity"/>
    <property type="evidence" value="ECO:0007669"/>
    <property type="project" value="UniProtKB-KW"/>
</dbReference>
<sequence>MASTSVTLALPLAALLLYIFILEPLLLNPLSRIPGPKSFALTKWRLALEDWRGTRTRKILALHEEYGPVVRIGPNEVSFNSLSALRTIYGPGSQYGRTTFYRMFDVYGEQNLFTLHSAKSHGDRKKLLSHAYSKSAIYQERATTMVEEKVNNYMKLLKTQPGGNNDIFATLHYFSLDSITSFIYGRHGATSATQGNATHRSLIDDIMDASRRRLFWCLVHLPAPTKWLYAQAGILEHLVKPILPMQKPSTYTGIRNFALKAFKDFRSDKDDEKHGSDDANDYSILGLLWKHHESQKEGGLSDLQMASECADHFLAGIDTTSDTLMFLIWALSLPANQRFQNKLREDILSVSGESLNRHGYPTANAADKSEYLAAVIKETLRLYAPLPSTEFRSMGAESIVDNYTIPADTVVGMSPYILHRNPDVFEDPMHFDPERWLRPGAQDLERWFWGFSSGGRMCIGKHLAMAEMTTLVASIYSKYSTTIAPGFEDTTPAITARVEVFYDERFPIIQENKCYIKFQKVEE</sequence>
<dbReference type="SUPFAM" id="SSF48264">
    <property type="entry name" value="Cytochrome P450"/>
    <property type="match status" value="1"/>
</dbReference>
<dbReference type="PRINTS" id="PR00385">
    <property type="entry name" value="P450"/>
</dbReference>
<dbReference type="InterPro" id="IPR036396">
    <property type="entry name" value="Cyt_P450_sf"/>
</dbReference>
<keyword evidence="4 7" id="KW-0479">Metal-binding</keyword>
<evidence type="ECO:0000256" key="6">
    <source>
        <dbReference type="ARBA" id="ARBA00023033"/>
    </source>
</evidence>
<evidence type="ECO:0000256" key="4">
    <source>
        <dbReference type="ARBA" id="ARBA00022723"/>
    </source>
</evidence>
<proteinExistence type="inferred from homology"/>
<dbReference type="Gene3D" id="1.10.630.10">
    <property type="entry name" value="Cytochrome P450"/>
    <property type="match status" value="1"/>
</dbReference>
<comment type="similarity">
    <text evidence="2 8">Belongs to the cytochrome P450 family.</text>
</comment>
<comment type="caution">
    <text evidence="9">The sequence shown here is derived from an EMBL/GenBank/DDBJ whole genome shotgun (WGS) entry which is preliminary data.</text>
</comment>
<evidence type="ECO:0000256" key="8">
    <source>
        <dbReference type="RuleBase" id="RU000461"/>
    </source>
</evidence>
<evidence type="ECO:0000313" key="10">
    <source>
        <dbReference type="Proteomes" id="UP000813385"/>
    </source>
</evidence>
<dbReference type="GO" id="GO:0005506">
    <property type="term" value="F:iron ion binding"/>
    <property type="evidence" value="ECO:0007669"/>
    <property type="project" value="InterPro"/>
</dbReference>
<accession>A0A8K0X5D1</accession>
<evidence type="ECO:0000313" key="9">
    <source>
        <dbReference type="EMBL" id="KAH7367722.1"/>
    </source>
</evidence>
<dbReference type="PANTHER" id="PTHR24305">
    <property type="entry name" value="CYTOCHROME P450"/>
    <property type="match status" value="1"/>
</dbReference>
<dbReference type="PRINTS" id="PR00465">
    <property type="entry name" value="EP450IV"/>
</dbReference>
<feature type="binding site" description="axial binding residue" evidence="7">
    <location>
        <position position="458"/>
    </location>
    <ligand>
        <name>heme</name>
        <dbReference type="ChEBI" id="CHEBI:30413"/>
    </ligand>
    <ligandPart>
        <name>Fe</name>
        <dbReference type="ChEBI" id="CHEBI:18248"/>
    </ligandPart>
</feature>
<gene>
    <name evidence="9" type="ORF">B0T11DRAFT_275882</name>
</gene>
<keyword evidence="5 7" id="KW-0408">Iron</keyword>
<dbReference type="PANTHER" id="PTHR24305:SF164">
    <property type="entry name" value="P450, PUTATIVE (EUROFUNG)-RELATED"/>
    <property type="match status" value="1"/>
</dbReference>
<protein>
    <submittedName>
        <fullName evidence="9">Cytochrome P450</fullName>
    </submittedName>
</protein>
<dbReference type="InterPro" id="IPR050121">
    <property type="entry name" value="Cytochrome_P450_monoxygenase"/>
</dbReference>
<dbReference type="GO" id="GO:0020037">
    <property type="term" value="F:heme binding"/>
    <property type="evidence" value="ECO:0007669"/>
    <property type="project" value="InterPro"/>
</dbReference>
<dbReference type="GO" id="GO:0016705">
    <property type="term" value="F:oxidoreductase activity, acting on paired donors, with incorporation or reduction of molecular oxygen"/>
    <property type="evidence" value="ECO:0007669"/>
    <property type="project" value="InterPro"/>
</dbReference>
<evidence type="ECO:0000256" key="7">
    <source>
        <dbReference type="PIRSR" id="PIRSR602403-1"/>
    </source>
</evidence>
<organism evidence="9 10">
    <name type="scientific">Plectosphaerella cucumerina</name>
    <dbReference type="NCBI Taxonomy" id="40658"/>
    <lineage>
        <taxon>Eukaryota</taxon>
        <taxon>Fungi</taxon>
        <taxon>Dikarya</taxon>
        <taxon>Ascomycota</taxon>
        <taxon>Pezizomycotina</taxon>
        <taxon>Sordariomycetes</taxon>
        <taxon>Hypocreomycetidae</taxon>
        <taxon>Glomerellales</taxon>
        <taxon>Plectosphaerellaceae</taxon>
        <taxon>Plectosphaerella</taxon>
    </lineage>
</organism>
<dbReference type="OrthoDB" id="1470350at2759"/>
<keyword evidence="6 8" id="KW-0503">Monooxygenase</keyword>
<evidence type="ECO:0000256" key="2">
    <source>
        <dbReference type="ARBA" id="ARBA00010617"/>
    </source>
</evidence>
<dbReference type="InterPro" id="IPR001128">
    <property type="entry name" value="Cyt_P450"/>
</dbReference>
<name>A0A8K0X5D1_9PEZI</name>
<evidence type="ECO:0000256" key="1">
    <source>
        <dbReference type="ARBA" id="ARBA00001971"/>
    </source>
</evidence>
<evidence type="ECO:0000256" key="5">
    <source>
        <dbReference type="ARBA" id="ARBA00023004"/>
    </source>
</evidence>
<dbReference type="InterPro" id="IPR002403">
    <property type="entry name" value="Cyt_P450_E_grp-IV"/>
</dbReference>
<dbReference type="AlphaFoldDB" id="A0A8K0X5D1"/>
<reference evidence="9" key="1">
    <citation type="journal article" date="2021" name="Nat. Commun.">
        <title>Genetic determinants of endophytism in the Arabidopsis root mycobiome.</title>
        <authorList>
            <person name="Mesny F."/>
            <person name="Miyauchi S."/>
            <person name="Thiergart T."/>
            <person name="Pickel B."/>
            <person name="Atanasova L."/>
            <person name="Karlsson M."/>
            <person name="Huettel B."/>
            <person name="Barry K.W."/>
            <person name="Haridas S."/>
            <person name="Chen C."/>
            <person name="Bauer D."/>
            <person name="Andreopoulos W."/>
            <person name="Pangilinan J."/>
            <person name="LaButti K."/>
            <person name="Riley R."/>
            <person name="Lipzen A."/>
            <person name="Clum A."/>
            <person name="Drula E."/>
            <person name="Henrissat B."/>
            <person name="Kohler A."/>
            <person name="Grigoriev I.V."/>
            <person name="Martin F.M."/>
            <person name="Hacquard S."/>
        </authorList>
    </citation>
    <scope>NUCLEOTIDE SEQUENCE</scope>
    <source>
        <strain evidence="9">MPI-CAGE-AT-0016</strain>
    </source>
</reference>
<comment type="cofactor">
    <cofactor evidence="1 7">
        <name>heme</name>
        <dbReference type="ChEBI" id="CHEBI:30413"/>
    </cofactor>
</comment>
<dbReference type="Pfam" id="PF00067">
    <property type="entry name" value="p450"/>
    <property type="match status" value="1"/>
</dbReference>
<dbReference type="PROSITE" id="PS00086">
    <property type="entry name" value="CYTOCHROME_P450"/>
    <property type="match status" value="1"/>
</dbReference>
<keyword evidence="10" id="KW-1185">Reference proteome</keyword>
<keyword evidence="3 7" id="KW-0349">Heme</keyword>
<dbReference type="InterPro" id="IPR017972">
    <property type="entry name" value="Cyt_P450_CS"/>
</dbReference>
<dbReference type="EMBL" id="JAGPXD010000002">
    <property type="protein sequence ID" value="KAH7367722.1"/>
    <property type="molecule type" value="Genomic_DNA"/>
</dbReference>
<evidence type="ECO:0000256" key="3">
    <source>
        <dbReference type="ARBA" id="ARBA00022617"/>
    </source>
</evidence>
<keyword evidence="8" id="KW-0560">Oxidoreductase</keyword>
<dbReference type="Proteomes" id="UP000813385">
    <property type="component" value="Unassembled WGS sequence"/>
</dbReference>